<evidence type="ECO:0008006" key="4">
    <source>
        <dbReference type="Google" id="ProtNLM"/>
    </source>
</evidence>
<evidence type="ECO:0000313" key="2">
    <source>
        <dbReference type="EMBL" id="PCJ22374.1"/>
    </source>
</evidence>
<dbReference type="EMBL" id="NVVJ01000063">
    <property type="protein sequence ID" value="PCJ22374.1"/>
    <property type="molecule type" value="Genomic_DNA"/>
</dbReference>
<accession>A0A2A5ASR4</accession>
<feature type="transmembrane region" description="Helical" evidence="1">
    <location>
        <begin position="67"/>
        <end position="90"/>
    </location>
</feature>
<proteinExistence type="predicted"/>
<evidence type="ECO:0000313" key="3">
    <source>
        <dbReference type="Proteomes" id="UP000218327"/>
    </source>
</evidence>
<name>A0A2A5ASR4_9GAMM</name>
<gene>
    <name evidence="2" type="ORF">COA96_14585</name>
</gene>
<dbReference type="AlphaFoldDB" id="A0A2A5ASR4"/>
<comment type="caution">
    <text evidence="2">The sequence shown here is derived from an EMBL/GenBank/DDBJ whole genome shotgun (WGS) entry which is preliminary data.</text>
</comment>
<reference evidence="3" key="1">
    <citation type="submission" date="2017-08" db="EMBL/GenBank/DDBJ databases">
        <title>A dynamic microbial community with high functional redundancy inhabits the cold, oxic subseafloor aquifer.</title>
        <authorList>
            <person name="Tully B.J."/>
            <person name="Wheat C.G."/>
            <person name="Glazer B.T."/>
            <person name="Huber J.A."/>
        </authorList>
    </citation>
    <scope>NUCLEOTIDE SEQUENCE [LARGE SCALE GENOMIC DNA]</scope>
</reference>
<protein>
    <recommendedName>
        <fullName evidence="4">Metal-dependent hydrolase</fullName>
    </recommendedName>
</protein>
<sequence length="99" mass="11135">MIHILLHFLVPLLVAKLAFAKSWKRSYLLMIATMLVDLDHLLAVPIYDPLRCSIGFHPLHGMIPIGIYFLLCFIPKIRIIGIGLIIHMLLDAGGCLSFL</sequence>
<evidence type="ECO:0000256" key="1">
    <source>
        <dbReference type="SAM" id="Phobius"/>
    </source>
</evidence>
<dbReference type="InterPro" id="IPR046125">
    <property type="entry name" value="DUF6122"/>
</dbReference>
<keyword evidence="1" id="KW-0812">Transmembrane</keyword>
<keyword evidence="1" id="KW-1133">Transmembrane helix</keyword>
<dbReference type="Pfam" id="PF19617">
    <property type="entry name" value="DUF6122"/>
    <property type="match status" value="1"/>
</dbReference>
<dbReference type="Proteomes" id="UP000218327">
    <property type="component" value="Unassembled WGS sequence"/>
</dbReference>
<keyword evidence="1" id="KW-0472">Membrane</keyword>
<organism evidence="2 3">
    <name type="scientific">SAR86 cluster bacterium</name>
    <dbReference type="NCBI Taxonomy" id="2030880"/>
    <lineage>
        <taxon>Bacteria</taxon>
        <taxon>Pseudomonadati</taxon>
        <taxon>Pseudomonadota</taxon>
        <taxon>Gammaproteobacteria</taxon>
        <taxon>SAR86 cluster</taxon>
    </lineage>
</organism>